<dbReference type="InterPro" id="IPR019853">
    <property type="entry name" value="GldB-like"/>
</dbReference>
<accession>A0A5C0VLI3</accession>
<evidence type="ECO:0000313" key="1">
    <source>
        <dbReference type="EMBL" id="QEK53027.1"/>
    </source>
</evidence>
<protein>
    <submittedName>
        <fullName evidence="1">Gliding motility lipoprotein GldB</fullName>
    </submittedName>
</protein>
<dbReference type="Proteomes" id="UP000323653">
    <property type="component" value="Chromosome"/>
</dbReference>
<name>A0A5C0VLI3_9SPHI</name>
<sequence>MILKAKICPKSTFFFLICLFACISCKQENKIDVSDIKVELKIKRFDQDLAKVNANQLAIALPQLQKEYGAFYQDYFEKILNTGPISDTAYYPVVKDVLSGAPYQDLQKETQAVYPNLDAQIPILTDAFKHVKYYYPEIKIPTLITYISGFQVQTPIGENYIGIGLDMFLGNNSKFYPALVESIPMYISRRFTPDNITPRVMEVLAREELFPESDAEKSLLDKMIYNGKILYFLSKVQPQVADSVLIGYTKAQAEWASNFESDIWAYFLSEDLLYDTDYLKIQKYLSEAPFTPGFGDKNNSAPKLGLFTGWQIVKHYMQENPETTLQKLMLEKDYQKILKESKYRPNQK</sequence>
<evidence type="ECO:0000313" key="2">
    <source>
        <dbReference type="Proteomes" id="UP000323653"/>
    </source>
</evidence>
<reference evidence="1 2" key="1">
    <citation type="submission" date="2019-08" db="EMBL/GenBank/DDBJ databases">
        <title>Pedobacter sp. nov., isolated from Han river, South Korea.</title>
        <authorList>
            <person name="Lee D.-H."/>
            <person name="Kim Y.-S."/>
            <person name="Hwang E.-M."/>
            <person name="Le Tran T.C."/>
            <person name="Cha C.-J."/>
        </authorList>
    </citation>
    <scope>NUCLEOTIDE SEQUENCE [LARGE SCALE GENOMIC DNA]</scope>
    <source>
        <strain evidence="1 2">CJ43</strain>
    </source>
</reference>
<keyword evidence="1" id="KW-0449">Lipoprotein</keyword>
<dbReference type="KEGG" id="pej:FYC62_16120"/>
<dbReference type="Pfam" id="PF25594">
    <property type="entry name" value="GldB_lipo"/>
    <property type="match status" value="1"/>
</dbReference>
<keyword evidence="2" id="KW-1185">Reference proteome</keyword>
<gene>
    <name evidence="1" type="ORF">FYC62_16120</name>
</gene>
<organism evidence="1 2">
    <name type="scientific">Pedobacter aquae</name>
    <dbReference type="NCBI Taxonomy" id="2605747"/>
    <lineage>
        <taxon>Bacteria</taxon>
        <taxon>Pseudomonadati</taxon>
        <taxon>Bacteroidota</taxon>
        <taxon>Sphingobacteriia</taxon>
        <taxon>Sphingobacteriales</taxon>
        <taxon>Sphingobacteriaceae</taxon>
        <taxon>Pedobacter</taxon>
    </lineage>
</organism>
<proteinExistence type="predicted"/>
<dbReference type="RefSeq" id="WP_149075672.1">
    <property type="nucleotide sequence ID" value="NZ_CP043329.1"/>
</dbReference>
<dbReference type="AlphaFoldDB" id="A0A5C0VLI3"/>
<dbReference type="EMBL" id="CP043329">
    <property type="protein sequence ID" value="QEK53027.1"/>
    <property type="molecule type" value="Genomic_DNA"/>
</dbReference>